<evidence type="ECO:0000313" key="2">
    <source>
        <dbReference type="EMBL" id="VDL60482.1"/>
    </source>
</evidence>
<gene>
    <name evidence="2" type="ORF">HDID_LOCUS8164</name>
</gene>
<accession>A0A0R3SSB3</accession>
<dbReference type="Gene3D" id="1.10.405.10">
    <property type="entry name" value="Guanine Nucleotide Dissociation Inhibitor, domain 1"/>
    <property type="match status" value="1"/>
</dbReference>
<evidence type="ECO:0000313" key="3">
    <source>
        <dbReference type="Proteomes" id="UP000274504"/>
    </source>
</evidence>
<dbReference type="Pfam" id="PF00996">
    <property type="entry name" value="GDI"/>
    <property type="match status" value="2"/>
</dbReference>
<dbReference type="PANTHER" id="PTHR11787">
    <property type="entry name" value="RAB GDP-DISSOCIATION INHIBITOR"/>
    <property type="match status" value="1"/>
</dbReference>
<reference evidence="4" key="1">
    <citation type="submission" date="2017-02" db="UniProtKB">
        <authorList>
            <consortium name="WormBaseParasite"/>
        </authorList>
    </citation>
    <scope>IDENTIFICATION</scope>
</reference>
<dbReference type="STRING" id="6216.A0A0R3SSB3"/>
<dbReference type="GO" id="GO:0005092">
    <property type="term" value="F:GDP-dissociation inhibitor activity"/>
    <property type="evidence" value="ECO:0007669"/>
    <property type="project" value="InterPro"/>
</dbReference>
<dbReference type="GO" id="GO:0005829">
    <property type="term" value="C:cytosol"/>
    <property type="evidence" value="ECO:0007669"/>
    <property type="project" value="TreeGrafter"/>
</dbReference>
<dbReference type="GO" id="GO:0005634">
    <property type="term" value="C:nucleus"/>
    <property type="evidence" value="ECO:0007669"/>
    <property type="project" value="TreeGrafter"/>
</dbReference>
<organism evidence="4">
    <name type="scientific">Hymenolepis diminuta</name>
    <name type="common">Rat tapeworm</name>
    <dbReference type="NCBI Taxonomy" id="6216"/>
    <lineage>
        <taxon>Eukaryota</taxon>
        <taxon>Metazoa</taxon>
        <taxon>Spiralia</taxon>
        <taxon>Lophotrochozoa</taxon>
        <taxon>Platyhelminthes</taxon>
        <taxon>Cestoda</taxon>
        <taxon>Eucestoda</taxon>
        <taxon>Cyclophyllidea</taxon>
        <taxon>Hymenolepididae</taxon>
        <taxon>Hymenolepis</taxon>
    </lineage>
</organism>
<reference evidence="2 3" key="2">
    <citation type="submission" date="2018-11" db="EMBL/GenBank/DDBJ databases">
        <authorList>
            <consortium name="Pathogen Informatics"/>
        </authorList>
    </citation>
    <scope>NUCLEOTIDE SEQUENCE [LARGE SCALE GENOMIC DNA]</scope>
</reference>
<name>A0A0R3SSB3_HYMDI</name>
<dbReference type="EMBL" id="UYSG01011037">
    <property type="protein sequence ID" value="VDL60482.1"/>
    <property type="molecule type" value="Genomic_DNA"/>
</dbReference>
<dbReference type="OrthoDB" id="1923006at2759"/>
<comment type="similarity">
    <text evidence="1">Belongs to the Rab GDI family.</text>
</comment>
<dbReference type="GO" id="GO:0007264">
    <property type="term" value="P:small GTPase-mediated signal transduction"/>
    <property type="evidence" value="ECO:0007669"/>
    <property type="project" value="InterPro"/>
</dbReference>
<dbReference type="SUPFAM" id="SSF54373">
    <property type="entry name" value="FAD-linked reductases, C-terminal domain"/>
    <property type="match status" value="1"/>
</dbReference>
<evidence type="ECO:0000313" key="4">
    <source>
        <dbReference type="WBParaSite" id="HDID_0000816601-mRNA-1"/>
    </source>
</evidence>
<dbReference type="PANTHER" id="PTHR11787:SF4">
    <property type="entry name" value="CHM, RAB ESCORT PROTEIN 1"/>
    <property type="match status" value="1"/>
</dbReference>
<dbReference type="SUPFAM" id="SSF51905">
    <property type="entry name" value="FAD/NAD(P)-binding domain"/>
    <property type="match status" value="1"/>
</dbReference>
<dbReference type="Gene3D" id="3.30.519.10">
    <property type="entry name" value="Guanine Nucleotide Dissociation Inhibitor, domain 2"/>
    <property type="match status" value="1"/>
</dbReference>
<dbReference type="GO" id="GO:0016192">
    <property type="term" value="P:vesicle-mediated transport"/>
    <property type="evidence" value="ECO:0007669"/>
    <property type="project" value="TreeGrafter"/>
</dbReference>
<proteinExistence type="inferred from homology"/>
<dbReference type="Proteomes" id="UP000274504">
    <property type="component" value="Unassembled WGS sequence"/>
</dbReference>
<dbReference type="InterPro" id="IPR018203">
    <property type="entry name" value="GDP_dissociation_inhibitor"/>
</dbReference>
<dbReference type="WBParaSite" id="HDID_0000816601-mRNA-1">
    <property type="protein sequence ID" value="HDID_0000816601-mRNA-1"/>
    <property type="gene ID" value="HDID_0000816601"/>
</dbReference>
<dbReference type="PRINTS" id="PR00891">
    <property type="entry name" value="RABGDIREP"/>
</dbReference>
<dbReference type="InterPro" id="IPR036188">
    <property type="entry name" value="FAD/NAD-bd_sf"/>
</dbReference>
<dbReference type="Gene3D" id="3.50.50.60">
    <property type="entry name" value="FAD/NAD(P)-binding domain"/>
    <property type="match status" value="1"/>
</dbReference>
<evidence type="ECO:0000256" key="1">
    <source>
        <dbReference type="ARBA" id="ARBA00005593"/>
    </source>
</evidence>
<sequence length="599" mass="67405">MSAHENEFPKEVDVIVVGTGLTESMISSSMSVTGSSVLHIDRHNFYGCYMTTLRFTDMLKFNEYWSIPTVPTNEMTPADKEFNLEMLNKPLFKHFSSGFRITSNVEVVDEIVEGVGELTQRQAPRKWTKDDLVRNLRRADFDILPRAIFAESPIVNSLVRSDVCRYLEFLSINRLLFFNPNGIDDRVFVDADSKVNEINSRQRSAVPSSLSSLLIKVPVSRGDIFQTRVLSLSQKRMLVSFLEWCASDELNQSSHLDTQNSDGLLMHYLQENRSLDASVSRIVISCLAFSDDSITLKDALPRFRRLVSSMNRVGPFPLLWPRFGCGELPQSFCRMCAVFSGIYCLGRTISGVYPIADNKQKRYRVRLSTGEEVSTSCILIGAEQAPTEWILTQINRWIVRAILVTTGSIYPNGHDCNDITLMPVQLNAQSKNFNEPAFLLETPVENQNGKVGLYLVHLTAVCDTCVDGAELFTTVIDRLYPAGDSESYNPQVLWNCFFTIPDLSDVASHGLASAYNLEEEAFIVAPGSDASMFIDKCVHNAEKIFNEIFLLINGRREKQSEPSNAIGHEAVLPLAQHWDGLFPPRPPKPEDLVITREQE</sequence>
<dbReference type="AlphaFoldDB" id="A0A0R3SSB3"/>
<dbReference type="GO" id="GO:0005968">
    <property type="term" value="C:Rab-protein geranylgeranyltransferase complex"/>
    <property type="evidence" value="ECO:0007669"/>
    <property type="project" value="TreeGrafter"/>
</dbReference>
<protein>
    <submittedName>
        <fullName evidence="4">Rab proteins geranylgeranyltransferase component A</fullName>
    </submittedName>
</protein>